<organism evidence="2">
    <name type="scientific">Paraconexibacter sp. AEG42_29</name>
    <dbReference type="NCBI Taxonomy" id="2997339"/>
    <lineage>
        <taxon>Bacteria</taxon>
        <taxon>Bacillati</taxon>
        <taxon>Actinomycetota</taxon>
        <taxon>Thermoleophilia</taxon>
        <taxon>Solirubrobacterales</taxon>
        <taxon>Paraconexibacteraceae</taxon>
        <taxon>Paraconexibacter</taxon>
    </lineage>
</organism>
<proteinExistence type="predicted"/>
<reference evidence="2" key="1">
    <citation type="submission" date="2022-12" db="EMBL/GenBank/DDBJ databases">
        <title>Paraconexibacter alkalitolerans sp. nov. and Baekduia alba sp. nov., isolated from soil and emended description of the genera Paraconexibacter (Chun et al., 2020) and Baekduia (An et al., 2020).</title>
        <authorList>
            <person name="Vieira S."/>
            <person name="Huber K.J."/>
            <person name="Geppert A."/>
            <person name="Wolf J."/>
            <person name="Neumann-Schaal M."/>
            <person name="Muesken M."/>
            <person name="Overmann J."/>
        </authorList>
    </citation>
    <scope>NUCLEOTIDE SEQUENCE</scope>
    <source>
        <strain evidence="2">AEG42_29</strain>
    </source>
</reference>
<dbReference type="EMBL" id="CP114014">
    <property type="protein sequence ID" value="XAY06775.1"/>
    <property type="molecule type" value="Genomic_DNA"/>
</dbReference>
<dbReference type="InterPro" id="IPR036819">
    <property type="entry name" value="Subtilisin_inhibitor-like_sf"/>
</dbReference>
<feature type="signal peptide" evidence="1">
    <location>
        <begin position="1"/>
        <end position="19"/>
    </location>
</feature>
<feature type="chain" id="PRO_5043481669" description="Subtilisin inhibitor domain-containing protein" evidence="1">
    <location>
        <begin position="20"/>
        <end position="155"/>
    </location>
</feature>
<accession>A0AAU7AYF2</accession>
<dbReference type="RefSeq" id="WP_354697993.1">
    <property type="nucleotide sequence ID" value="NZ_CP114014.1"/>
</dbReference>
<dbReference type="SUPFAM" id="SSF55399">
    <property type="entry name" value="Subtilisin inhibitor"/>
    <property type="match status" value="1"/>
</dbReference>
<evidence type="ECO:0008006" key="3">
    <source>
        <dbReference type="Google" id="ProtNLM"/>
    </source>
</evidence>
<keyword evidence="1" id="KW-0732">Signal</keyword>
<dbReference type="GO" id="GO:0004867">
    <property type="term" value="F:serine-type endopeptidase inhibitor activity"/>
    <property type="evidence" value="ECO:0007669"/>
    <property type="project" value="InterPro"/>
</dbReference>
<dbReference type="AlphaFoldDB" id="A0AAU7AYF2"/>
<dbReference type="KEGG" id="parq:DSM112329_03653"/>
<evidence type="ECO:0000256" key="1">
    <source>
        <dbReference type="SAM" id="SignalP"/>
    </source>
</evidence>
<gene>
    <name evidence="2" type="ORF">DSM112329_03653</name>
</gene>
<protein>
    <recommendedName>
        <fullName evidence="3">Subtilisin inhibitor domain-containing protein</fullName>
    </recommendedName>
</protein>
<evidence type="ECO:0000313" key="2">
    <source>
        <dbReference type="EMBL" id="XAY06775.1"/>
    </source>
</evidence>
<name>A0AAU7AYF2_9ACTN</name>
<sequence length="155" mass="16486">MNLTRLAALLCIAACSVGAAVFTASSTAAPSSSTSGATVRAAAPKRIQASLNVFSINPENGRQRAIGCDSARNRRLDTVCKRLLEYELTPLINPRAGGRSCLSQDYGPEKARITGVIGARAFTINLSRHNSCQERQWEDWDRILTVAGGLPLVGG</sequence>